<dbReference type="AlphaFoldDB" id="A0A645GL15"/>
<name>A0A645GL15_9ZZZZ</name>
<organism evidence="1">
    <name type="scientific">bioreactor metagenome</name>
    <dbReference type="NCBI Taxonomy" id="1076179"/>
    <lineage>
        <taxon>unclassified sequences</taxon>
        <taxon>metagenomes</taxon>
        <taxon>ecological metagenomes</taxon>
    </lineage>
</organism>
<gene>
    <name evidence="1" type="ORF">SDC9_174266</name>
</gene>
<proteinExistence type="predicted"/>
<sequence>MVEVSTGNAINFCAYFFIGIFKISKKIRSVYFFIRSKSIGFDDGLQRLIFRRYSCDYIFVFVLKLSVKSWNNRVKRRTVCRCSVGVCSLKFTVFVGNRNEAEFGIQFL</sequence>
<comment type="caution">
    <text evidence="1">The sequence shown here is derived from an EMBL/GenBank/DDBJ whole genome shotgun (WGS) entry which is preliminary data.</text>
</comment>
<evidence type="ECO:0000313" key="1">
    <source>
        <dbReference type="EMBL" id="MPN26840.1"/>
    </source>
</evidence>
<accession>A0A645GL15</accession>
<dbReference type="EMBL" id="VSSQ01076506">
    <property type="protein sequence ID" value="MPN26840.1"/>
    <property type="molecule type" value="Genomic_DNA"/>
</dbReference>
<protein>
    <submittedName>
        <fullName evidence="1">Uncharacterized protein</fullName>
    </submittedName>
</protein>
<reference evidence="1" key="1">
    <citation type="submission" date="2019-08" db="EMBL/GenBank/DDBJ databases">
        <authorList>
            <person name="Kucharzyk K."/>
            <person name="Murdoch R.W."/>
            <person name="Higgins S."/>
            <person name="Loffler F."/>
        </authorList>
    </citation>
    <scope>NUCLEOTIDE SEQUENCE</scope>
</reference>